<evidence type="ECO:0000256" key="6">
    <source>
        <dbReference type="ARBA" id="ARBA00022842"/>
    </source>
</evidence>
<dbReference type="InterPro" id="IPR000380">
    <property type="entry name" value="Topo_IA"/>
</dbReference>
<dbReference type="Gene3D" id="3.30.65.10">
    <property type="entry name" value="Bacterial Topoisomerase I, domain 1"/>
    <property type="match status" value="1"/>
</dbReference>
<dbReference type="PANTHER" id="PTHR42785:SF1">
    <property type="entry name" value="DNA TOPOISOMERASE"/>
    <property type="match status" value="1"/>
</dbReference>
<evidence type="ECO:0000256" key="9">
    <source>
        <dbReference type="ARBA" id="ARBA00023235"/>
    </source>
</evidence>
<dbReference type="InterPro" id="IPR023406">
    <property type="entry name" value="Topo_IA_AS"/>
</dbReference>
<dbReference type="EMBL" id="CP013070">
    <property type="protein sequence ID" value="APL94052.1"/>
    <property type="molecule type" value="Genomic_DNA"/>
</dbReference>
<dbReference type="InterPro" id="IPR003602">
    <property type="entry name" value="Topo_IA_DNA-bd_dom"/>
</dbReference>
<dbReference type="PRINTS" id="PR00417">
    <property type="entry name" value="PRTPISMRASEI"/>
</dbReference>
<dbReference type="GO" id="GO:0008270">
    <property type="term" value="F:zinc ion binding"/>
    <property type="evidence" value="ECO:0007669"/>
    <property type="project" value="UniProtKB-KW"/>
</dbReference>
<feature type="site" description="Interaction with DNA" evidence="10">
    <location>
        <position position="156"/>
    </location>
</feature>
<evidence type="ECO:0000313" key="15">
    <source>
        <dbReference type="Proteomes" id="UP000004550"/>
    </source>
</evidence>
<dbReference type="Gene3D" id="1.10.460.10">
    <property type="entry name" value="Topoisomerase I, domain 2"/>
    <property type="match status" value="1"/>
</dbReference>
<evidence type="ECO:0000256" key="2">
    <source>
        <dbReference type="ARBA" id="ARBA00009446"/>
    </source>
</evidence>
<keyword evidence="5" id="KW-0862">Zinc</keyword>
<dbReference type="InterPro" id="IPR028612">
    <property type="entry name" value="Topoisom_1_IA"/>
</dbReference>
<dbReference type="Proteomes" id="UP000004550">
    <property type="component" value="Chromosome"/>
</dbReference>
<dbReference type="NCBIfam" id="TIGR01051">
    <property type="entry name" value="topA_bact"/>
    <property type="match status" value="1"/>
</dbReference>
<evidence type="ECO:0000256" key="8">
    <source>
        <dbReference type="ARBA" id="ARBA00023125"/>
    </source>
</evidence>
<feature type="compositionally biased region" description="Basic and acidic residues" evidence="11">
    <location>
        <begin position="417"/>
        <end position="428"/>
    </location>
</feature>
<comment type="catalytic activity">
    <reaction evidence="1 10">
        <text>ATP-independent breakage of single-stranded DNA, followed by passage and rejoining.</text>
        <dbReference type="EC" id="5.6.2.1"/>
    </reaction>
</comment>
<keyword evidence="6" id="KW-0460">Magnesium</keyword>
<keyword evidence="8 10" id="KW-0238">DNA-binding</keyword>
<dbReference type="SMART" id="SM00437">
    <property type="entry name" value="TOP1Ac"/>
    <property type="match status" value="1"/>
</dbReference>
<feature type="domain" description="Topo IA-type catalytic" evidence="13">
    <location>
        <begin position="130"/>
        <end position="563"/>
    </location>
</feature>
<dbReference type="InterPro" id="IPR005733">
    <property type="entry name" value="TopoI_bac-type"/>
</dbReference>
<feature type="compositionally biased region" description="Basic residues" evidence="11">
    <location>
        <begin position="833"/>
        <end position="862"/>
    </location>
</feature>
<dbReference type="AlphaFoldDB" id="A0A1L5BMQ7"/>
<keyword evidence="7 10" id="KW-0799">Topoisomerase</keyword>
<dbReference type="Pfam" id="PF01396">
    <property type="entry name" value="Zn_ribbon_Top1"/>
    <property type="match status" value="1"/>
</dbReference>
<dbReference type="PROSITE" id="PS50880">
    <property type="entry name" value="TOPRIM"/>
    <property type="match status" value="1"/>
</dbReference>
<evidence type="ECO:0000256" key="4">
    <source>
        <dbReference type="ARBA" id="ARBA00022771"/>
    </source>
</evidence>
<dbReference type="PANTHER" id="PTHR42785">
    <property type="entry name" value="DNA TOPOISOMERASE, TYPE IA, CORE"/>
    <property type="match status" value="1"/>
</dbReference>
<dbReference type="InterPro" id="IPR034149">
    <property type="entry name" value="TOPRIM_TopoI"/>
</dbReference>
<evidence type="ECO:0000259" key="12">
    <source>
        <dbReference type="PROSITE" id="PS50880"/>
    </source>
</evidence>
<keyword evidence="3" id="KW-0479">Metal-binding</keyword>
<dbReference type="InterPro" id="IPR013824">
    <property type="entry name" value="Topo_IA_cen_sub1"/>
</dbReference>
<dbReference type="SUPFAM" id="SSF56712">
    <property type="entry name" value="Prokaryotic type I DNA topoisomerase"/>
    <property type="match status" value="1"/>
</dbReference>
<feature type="region of interest" description="Interaction with DNA" evidence="10">
    <location>
        <begin position="164"/>
        <end position="169"/>
    </location>
</feature>
<dbReference type="Pfam" id="PF01751">
    <property type="entry name" value="Toprim"/>
    <property type="match status" value="1"/>
</dbReference>
<evidence type="ECO:0000259" key="13">
    <source>
        <dbReference type="PROSITE" id="PS52039"/>
    </source>
</evidence>
<dbReference type="GO" id="GO:0003917">
    <property type="term" value="F:DNA topoisomerase type I (single strand cut, ATP-independent) activity"/>
    <property type="evidence" value="ECO:0007669"/>
    <property type="project" value="UniProtKB-UniRule"/>
</dbReference>
<name>A0A1L5BMQ7_SPHIB</name>
<accession>A0A1L5BMQ7</accession>
<organism evidence="14 15">
    <name type="scientific">Sphingobium indicum (strain DSM 16412 / CCM 7286 / MTCC 6364 / B90A)</name>
    <dbReference type="NCBI Taxonomy" id="861109"/>
    <lineage>
        <taxon>Bacteria</taxon>
        <taxon>Pseudomonadati</taxon>
        <taxon>Pseudomonadota</taxon>
        <taxon>Alphaproteobacteria</taxon>
        <taxon>Sphingomonadales</taxon>
        <taxon>Sphingomonadaceae</taxon>
        <taxon>Sphingobium</taxon>
    </lineage>
</organism>
<feature type="site" description="Interaction with DNA" evidence="10">
    <location>
        <position position="295"/>
    </location>
</feature>
<dbReference type="SUPFAM" id="SSF57783">
    <property type="entry name" value="Zinc beta-ribbon"/>
    <property type="match status" value="1"/>
</dbReference>
<comment type="similarity">
    <text evidence="2 10">Belongs to the type IA topoisomerase family.</text>
</comment>
<keyword evidence="4" id="KW-0863">Zinc-finger</keyword>
<dbReference type="SMART" id="SM00493">
    <property type="entry name" value="TOPRIM"/>
    <property type="match status" value="1"/>
</dbReference>
<dbReference type="Gene3D" id="2.70.20.10">
    <property type="entry name" value="Topoisomerase I, domain 3"/>
    <property type="match status" value="1"/>
</dbReference>
<feature type="region of interest" description="Disordered" evidence="11">
    <location>
        <begin position="827"/>
        <end position="862"/>
    </location>
</feature>
<feature type="active site" description="O-(5'-phospho-DNA)-tyrosine intermediate" evidence="10">
    <location>
        <position position="293"/>
    </location>
</feature>
<comment type="function">
    <text evidence="10">Releases the supercoiling and torsional tension of DNA, which is introduced during the DNA replication and transcription, by transiently cleaving and rejoining one strand of the DNA duplex. Introduces a single-strand break via transesterification at a target site in duplex DNA. The scissile phosphodiester is attacked by the catalytic tyrosine of the enzyme, resulting in the formation of a DNA-(5'-phosphotyrosyl)-enzyme intermediate and the expulsion of a 3'-OH DNA strand. The free DNA strand then undergoes passage around the unbroken strand, thus removing DNA supercoils. Finally, in the religation step, the DNA 3'-OH attacks the covalent intermediate to expel the active-site tyrosine and restore the DNA phosphodiester backbone.</text>
</comment>
<reference evidence="14 15" key="1">
    <citation type="journal article" date="2012" name="J. Bacteriol.">
        <title>Genome sequence of Sphingobium indicum B90A, a hexachlorocyclohexane-degrading bacterium.</title>
        <authorList>
            <person name="Anand S."/>
            <person name="Sangwan N."/>
            <person name="Lata P."/>
            <person name="Kaur J."/>
            <person name="Dua A."/>
            <person name="Singh A.K."/>
            <person name="Verma M."/>
            <person name="Kaur J."/>
            <person name="Khurana J.P."/>
            <person name="Khurana P."/>
            <person name="Mathur S."/>
            <person name="Lal R."/>
        </authorList>
    </citation>
    <scope>NUCLEOTIDE SEQUENCE [LARGE SCALE GENOMIC DNA]</scope>
    <source>
        <strain evidence="15">DSM 16412 / CCM 7286 / MTCC 6364 / B90A</strain>
    </source>
</reference>
<dbReference type="HAMAP" id="MF_00952">
    <property type="entry name" value="Topoisom_1_prok"/>
    <property type="match status" value="1"/>
</dbReference>
<proteinExistence type="inferred from homology"/>
<feature type="region of interest" description="Disordered" evidence="11">
    <location>
        <begin position="634"/>
        <end position="654"/>
    </location>
</feature>
<dbReference type="InterPro" id="IPR013826">
    <property type="entry name" value="Topo_IA_cen_sub3"/>
</dbReference>
<feature type="site" description="Interaction with DNA" evidence="10">
    <location>
        <position position="140"/>
    </location>
</feature>
<evidence type="ECO:0000256" key="11">
    <source>
        <dbReference type="SAM" id="MobiDB-lite"/>
    </source>
</evidence>
<keyword evidence="9 10" id="KW-0413">Isomerase</keyword>
<comment type="subunit">
    <text evidence="10">Monomer.</text>
</comment>
<dbReference type="Pfam" id="PF01131">
    <property type="entry name" value="Topoisom_bac"/>
    <property type="match status" value="1"/>
</dbReference>
<evidence type="ECO:0000256" key="10">
    <source>
        <dbReference type="HAMAP-Rule" id="MF_00952"/>
    </source>
</evidence>
<dbReference type="InterPro" id="IPR003601">
    <property type="entry name" value="Topo_IA_2"/>
</dbReference>
<feature type="site" description="Interaction with DNA" evidence="10">
    <location>
        <position position="495"/>
    </location>
</feature>
<evidence type="ECO:0000256" key="3">
    <source>
        <dbReference type="ARBA" id="ARBA00022723"/>
    </source>
</evidence>
<dbReference type="RefSeq" id="WP_007685816.1">
    <property type="nucleotide sequence ID" value="NZ_CP013070.1"/>
</dbReference>
<dbReference type="CDD" id="cd00186">
    <property type="entry name" value="TOP1Ac"/>
    <property type="match status" value="1"/>
</dbReference>
<evidence type="ECO:0000313" key="14">
    <source>
        <dbReference type="EMBL" id="APL94052.1"/>
    </source>
</evidence>
<dbReference type="GO" id="GO:0006265">
    <property type="term" value="P:DNA topological change"/>
    <property type="evidence" value="ECO:0007669"/>
    <property type="project" value="UniProtKB-UniRule"/>
</dbReference>
<feature type="site" description="Interaction with DNA" evidence="10">
    <location>
        <position position="144"/>
    </location>
</feature>
<dbReference type="PROSITE" id="PS00396">
    <property type="entry name" value="TOPO_IA_1"/>
    <property type="match status" value="1"/>
</dbReference>
<dbReference type="GO" id="GO:0003677">
    <property type="term" value="F:DNA binding"/>
    <property type="evidence" value="ECO:0007669"/>
    <property type="project" value="UniProtKB-KW"/>
</dbReference>
<protein>
    <recommendedName>
        <fullName evidence="10">DNA topoisomerase 1</fullName>
        <ecNumber evidence="10">5.6.2.1</ecNumber>
    </recommendedName>
    <alternativeName>
        <fullName evidence="10">DNA topoisomerase I</fullName>
    </alternativeName>
</protein>
<dbReference type="InterPro" id="IPR023405">
    <property type="entry name" value="Topo_IA_core_domain"/>
</dbReference>
<evidence type="ECO:0000256" key="5">
    <source>
        <dbReference type="ARBA" id="ARBA00022833"/>
    </source>
</evidence>
<gene>
    <name evidence="10" type="primary">topA</name>
    <name evidence="14" type="ORF">SIDU_05765</name>
</gene>
<dbReference type="EC" id="5.6.2.1" evidence="10"/>
<dbReference type="InterPro" id="IPR013497">
    <property type="entry name" value="Topo_IA_cen"/>
</dbReference>
<sequence>MQLVIVESPAKAKTIEKYLGGDFHVLASYGHIRDLPPKDGSVDPDNGFAMSWENYGDKGKQLKAIADEAKKATRLILATDPDREGEAISWHVQEVLRAKKALPQKVDRVTFNAITKQAVTEAMAQPRALDEDLIDAYRARRALDYLVGFTLSPVLWRKLPGAKSAGRVQSVALRLVVEREREIESFVPQEYWSVAAEMEQAGQGFTARLVKWRGEKIERLTIGREGDSMAAKADVEAGRFTVEKVETKPVSRNPPPPFTTSTLQQEAARKLGFSASHTMRIAQQLYEDGAITYMRTDGVQMDGSAISAARKAIAERYDGGYLPEKPRQYQTKAKNAQEAHEAIRPTEFYRDKVGSGDHGRLYDLIFKRALASQMASARLERTTVDLVDGTGQHGLRATGQVVIFPGFLALYEEGRDDPERGSGKHASADGEDDDSKLLPRMAAGDAPAKRKVTAEQHFTQPPPRYSEASLVKKLEELGIGRPSTYASTLQVLKDRDYVRIEKNRFFAEESGRLVTAFLERFFERYVSYDFTAGLEEELDDISGGRAQWQAVLEAFWRDFKPKTAEVMEQKPSDITAELDKFLEPMLFPPKADGSNPRACPMCGDGQLSLRGGRFGAFIACSNYPECKYTRKFGQPGGKDGAEDSGPEVLGKHPETGQDIVRKSGRFGPYIEMGEGKEAKRGSIPKDLPDGELTLDWAVKLLSLPREIGPHPETGKPIVANIGRFGPYLLHDGKYGRLSSTAEIFEVGMNSAVAKLADAANRGGRGASSREPLKVLGKHPRTEAEIKLMAGRYGPYVTDGTTNATLPKTIEQDALTLEEAAQLIDARAAAAPAKKGKKAAAKKGAAKKPAAKKAPAKKKVAAE</sequence>
<evidence type="ECO:0000256" key="1">
    <source>
        <dbReference type="ARBA" id="ARBA00000213"/>
    </source>
</evidence>
<dbReference type="InterPro" id="IPR013825">
    <property type="entry name" value="Topo_IA_cen_sub2"/>
</dbReference>
<dbReference type="InterPro" id="IPR006171">
    <property type="entry name" value="TOPRIM_dom"/>
</dbReference>
<dbReference type="PROSITE" id="PS52039">
    <property type="entry name" value="TOPO_IA_2"/>
    <property type="match status" value="1"/>
</dbReference>
<dbReference type="CDD" id="cd03363">
    <property type="entry name" value="TOPRIM_TopoIA_TopoI"/>
    <property type="match status" value="1"/>
</dbReference>
<dbReference type="SMART" id="SM00436">
    <property type="entry name" value="TOP1Bc"/>
    <property type="match status" value="1"/>
</dbReference>
<feature type="site" description="Interaction with DNA" evidence="10">
    <location>
        <position position="31"/>
    </location>
</feature>
<evidence type="ECO:0000256" key="7">
    <source>
        <dbReference type="ARBA" id="ARBA00023029"/>
    </source>
</evidence>
<comment type="caution">
    <text evidence="10">Lacks conserved residue(s) required for the propagation of feature annotation.</text>
</comment>
<dbReference type="KEGG" id="sinb:SIDU_05765"/>
<dbReference type="InterPro" id="IPR025589">
    <property type="entry name" value="Toprim_C_rpt"/>
</dbReference>
<dbReference type="GO" id="GO:0005694">
    <property type="term" value="C:chromosome"/>
    <property type="evidence" value="ECO:0007669"/>
    <property type="project" value="InterPro"/>
</dbReference>
<dbReference type="InterPro" id="IPR013498">
    <property type="entry name" value="Topo_IA_Znf"/>
</dbReference>
<feature type="domain" description="Toprim" evidence="12">
    <location>
        <begin position="1"/>
        <end position="114"/>
    </location>
</feature>
<dbReference type="Pfam" id="PF13368">
    <property type="entry name" value="Toprim_C_rpt"/>
    <property type="match status" value="3"/>
</dbReference>
<dbReference type="Gene3D" id="1.10.290.10">
    <property type="entry name" value="Topoisomerase I, domain 4"/>
    <property type="match status" value="1"/>
</dbReference>
<feature type="region of interest" description="Disordered" evidence="11">
    <location>
        <begin position="414"/>
        <end position="465"/>
    </location>
</feature>
<feature type="site" description="Interaction with DNA" evidence="10">
    <location>
        <position position="141"/>
    </location>
</feature>
<dbReference type="Gene3D" id="3.40.50.140">
    <property type="match status" value="1"/>
</dbReference>